<evidence type="ECO:0008006" key="2">
    <source>
        <dbReference type="Google" id="ProtNLM"/>
    </source>
</evidence>
<organism evidence="1">
    <name type="scientific">Neobacillus citreus</name>
    <dbReference type="NCBI Taxonomy" id="2833578"/>
    <lineage>
        <taxon>Bacteria</taxon>
        <taxon>Bacillati</taxon>
        <taxon>Bacillota</taxon>
        <taxon>Bacilli</taxon>
        <taxon>Bacillales</taxon>
        <taxon>Bacillaceae</taxon>
        <taxon>Neobacillus</taxon>
    </lineage>
</organism>
<sequence>MSRPAVLPIQRVMADATPNAWRDGIAVETRTDEVVVAFLDGGIAVLRVADAGTLVSVGDPVAHHPVAEILSVGGQRTTARTV</sequence>
<reference evidence="1" key="1">
    <citation type="submission" date="2021-05" db="EMBL/GenBank/DDBJ databases">
        <title>Novel Bacillus species.</title>
        <authorList>
            <person name="Liu G."/>
        </authorList>
    </citation>
    <scope>NUCLEOTIDE SEQUENCE</scope>
    <source>
        <strain evidence="1">FJAT-50051</strain>
    </source>
</reference>
<gene>
    <name evidence="1" type="ORF">KHB02_12975</name>
</gene>
<proteinExistence type="predicted"/>
<evidence type="ECO:0000313" key="1">
    <source>
        <dbReference type="EMBL" id="MBS4182303.1"/>
    </source>
</evidence>
<protein>
    <recommendedName>
        <fullName evidence="2">Nuclease</fullName>
    </recommendedName>
</protein>
<comment type="caution">
    <text evidence="1">The sequence shown here is derived from an EMBL/GenBank/DDBJ whole genome shotgun (WGS) entry which is preliminary data.</text>
</comment>
<dbReference type="EMBL" id="JAGYPE010000002">
    <property type="protein sequence ID" value="MBS4182303.1"/>
    <property type="molecule type" value="Genomic_DNA"/>
</dbReference>
<accession>A0A942Y9H1</accession>
<dbReference type="AlphaFoldDB" id="A0A942Y9H1"/>
<name>A0A942Y9H1_9BACI</name>